<protein>
    <submittedName>
        <fullName evidence="1">Uncharacterized protein</fullName>
    </submittedName>
</protein>
<proteinExistence type="predicted"/>
<sequence>MERALDKFGDVEGKVLQLMASNSDTSFSFQGIKRSLQLHQEKLSRGLSRLTALGLIGKREDGYLITKKGLRAIGQSCPTPVTVVGESYLPADSDPSVIANALKGRWFSGMRWLGFSSNRNGVDLKWVTDEGDIQVQASFSGSKFEVSLISFPPNEEGRAKEVASRLFVKIINTIYGRKTEAIN</sequence>
<evidence type="ECO:0000313" key="1">
    <source>
        <dbReference type="EMBL" id="HFK20723.1"/>
    </source>
</evidence>
<gene>
    <name evidence="1" type="ORF">ENS19_05500</name>
</gene>
<dbReference type="InterPro" id="IPR036390">
    <property type="entry name" value="WH_DNA-bd_sf"/>
</dbReference>
<comment type="caution">
    <text evidence="1">The sequence shown here is derived from an EMBL/GenBank/DDBJ whole genome shotgun (WGS) entry which is preliminary data.</text>
</comment>
<dbReference type="SUPFAM" id="SSF46785">
    <property type="entry name" value="Winged helix' DNA-binding domain"/>
    <property type="match status" value="1"/>
</dbReference>
<dbReference type="EMBL" id="DSTX01000010">
    <property type="protein sequence ID" value="HFK20723.1"/>
    <property type="molecule type" value="Genomic_DNA"/>
</dbReference>
<name>A0A7C3EWT0_9CREN</name>
<organism evidence="1">
    <name type="scientific">Candidatus Methanomethylicus mesodigestus</name>
    <dbReference type="NCBI Taxonomy" id="1867258"/>
    <lineage>
        <taxon>Archaea</taxon>
        <taxon>Thermoproteota</taxon>
        <taxon>Methanosuratincolia</taxon>
        <taxon>Candidatus Methanomethylicales</taxon>
        <taxon>Candidatus Methanomethylicaceae</taxon>
        <taxon>Candidatus Methanomethylicus</taxon>
    </lineage>
</organism>
<accession>A0A7C3EWT0</accession>
<reference evidence="1" key="1">
    <citation type="journal article" date="2020" name="mSystems">
        <title>Genome- and Community-Level Interaction Insights into Carbon Utilization and Element Cycling Functions of Hydrothermarchaeota in Hydrothermal Sediment.</title>
        <authorList>
            <person name="Zhou Z."/>
            <person name="Liu Y."/>
            <person name="Xu W."/>
            <person name="Pan J."/>
            <person name="Luo Z.H."/>
            <person name="Li M."/>
        </authorList>
    </citation>
    <scope>NUCLEOTIDE SEQUENCE [LARGE SCALE GENOMIC DNA]</scope>
    <source>
        <strain evidence="1">SpSt-468</strain>
    </source>
</reference>
<dbReference type="AlphaFoldDB" id="A0A7C3EWT0"/>